<dbReference type="GO" id="GO:0005524">
    <property type="term" value="F:ATP binding"/>
    <property type="evidence" value="ECO:0007669"/>
    <property type="project" value="UniProtKB-UniRule"/>
</dbReference>
<dbReference type="GO" id="GO:0004712">
    <property type="term" value="F:protein serine/threonine/tyrosine kinase activity"/>
    <property type="evidence" value="ECO:0007669"/>
    <property type="project" value="UniProtKB-EC"/>
</dbReference>
<comment type="catalytic activity">
    <reaction evidence="8">
        <text>L-seryl-[protein] + ATP = O-phospho-L-seryl-[protein] + ADP + H(+)</text>
        <dbReference type="Rhea" id="RHEA:17989"/>
        <dbReference type="Rhea" id="RHEA-COMP:9863"/>
        <dbReference type="Rhea" id="RHEA-COMP:11604"/>
        <dbReference type="ChEBI" id="CHEBI:15378"/>
        <dbReference type="ChEBI" id="CHEBI:29999"/>
        <dbReference type="ChEBI" id="CHEBI:30616"/>
        <dbReference type="ChEBI" id="CHEBI:83421"/>
        <dbReference type="ChEBI" id="CHEBI:456216"/>
        <dbReference type="EC" id="2.7.12.1"/>
    </reaction>
</comment>
<evidence type="ECO:0000256" key="8">
    <source>
        <dbReference type="ARBA" id="ARBA00049003"/>
    </source>
</evidence>
<keyword evidence="6" id="KW-0418">Kinase</keyword>
<evidence type="ECO:0000256" key="10">
    <source>
        <dbReference type="ARBA" id="ARBA00051680"/>
    </source>
</evidence>
<dbReference type="PROSITE" id="PS50011">
    <property type="entry name" value="PROTEIN_KINASE_DOM"/>
    <property type="match status" value="1"/>
</dbReference>
<dbReference type="EC" id="2.7.12.1" evidence="2"/>
<dbReference type="InterPro" id="IPR050494">
    <property type="entry name" value="Ser_Thr_dual-spec_kinase"/>
</dbReference>
<dbReference type="PROSITE" id="PS00107">
    <property type="entry name" value="PROTEIN_KINASE_ATP"/>
    <property type="match status" value="1"/>
</dbReference>
<dbReference type="OrthoDB" id="9332038at2759"/>
<dbReference type="AlphaFoldDB" id="A0A1R2BUH2"/>
<dbReference type="InterPro" id="IPR008271">
    <property type="entry name" value="Ser/Thr_kinase_AS"/>
</dbReference>
<dbReference type="GO" id="GO:0004674">
    <property type="term" value="F:protein serine/threonine kinase activity"/>
    <property type="evidence" value="ECO:0007669"/>
    <property type="project" value="UniProtKB-KW"/>
</dbReference>
<evidence type="ECO:0000256" key="3">
    <source>
        <dbReference type="ARBA" id="ARBA00022527"/>
    </source>
</evidence>
<comment type="catalytic activity">
    <reaction evidence="10">
        <text>L-tyrosyl-[protein] + ATP = O-phospho-L-tyrosyl-[protein] + ADP + H(+)</text>
        <dbReference type="Rhea" id="RHEA:10596"/>
        <dbReference type="Rhea" id="RHEA-COMP:10136"/>
        <dbReference type="Rhea" id="RHEA-COMP:20101"/>
        <dbReference type="ChEBI" id="CHEBI:15378"/>
        <dbReference type="ChEBI" id="CHEBI:30616"/>
        <dbReference type="ChEBI" id="CHEBI:46858"/>
        <dbReference type="ChEBI" id="CHEBI:61978"/>
        <dbReference type="ChEBI" id="CHEBI:456216"/>
        <dbReference type="EC" id="2.7.12.1"/>
    </reaction>
</comment>
<dbReference type="GO" id="GO:0005737">
    <property type="term" value="C:cytoplasm"/>
    <property type="evidence" value="ECO:0007669"/>
    <property type="project" value="TreeGrafter"/>
</dbReference>
<dbReference type="GO" id="GO:0005856">
    <property type="term" value="C:cytoskeleton"/>
    <property type="evidence" value="ECO:0007669"/>
    <property type="project" value="TreeGrafter"/>
</dbReference>
<reference evidence="13 14" key="1">
    <citation type="submission" date="2016-11" db="EMBL/GenBank/DDBJ databases">
        <title>The macronuclear genome of Stentor coeruleus: a giant cell with tiny introns.</title>
        <authorList>
            <person name="Slabodnick M."/>
            <person name="Ruby J.G."/>
            <person name="Reiff S.B."/>
            <person name="Swart E.C."/>
            <person name="Gosai S."/>
            <person name="Prabakaran S."/>
            <person name="Witkowska E."/>
            <person name="Larue G.E."/>
            <person name="Fisher S."/>
            <person name="Freeman R.M."/>
            <person name="Gunawardena J."/>
            <person name="Chu W."/>
            <person name="Stover N.A."/>
            <person name="Gregory B.D."/>
            <person name="Nowacki M."/>
            <person name="Derisi J."/>
            <person name="Roy S.W."/>
            <person name="Marshall W.F."/>
            <person name="Sood P."/>
        </authorList>
    </citation>
    <scope>NUCLEOTIDE SEQUENCE [LARGE SCALE GENOMIC DNA]</scope>
    <source>
        <strain evidence="13">WM001</strain>
    </source>
</reference>
<comment type="caution">
    <text evidence="13">The sequence shown here is derived from an EMBL/GenBank/DDBJ whole genome shotgun (WGS) entry which is preliminary data.</text>
</comment>
<evidence type="ECO:0000259" key="12">
    <source>
        <dbReference type="PROSITE" id="PS50011"/>
    </source>
</evidence>
<evidence type="ECO:0000256" key="6">
    <source>
        <dbReference type="ARBA" id="ARBA00022777"/>
    </source>
</evidence>
<evidence type="ECO:0000313" key="13">
    <source>
        <dbReference type="EMBL" id="OMJ80472.1"/>
    </source>
</evidence>
<evidence type="ECO:0000256" key="2">
    <source>
        <dbReference type="ARBA" id="ARBA00013203"/>
    </source>
</evidence>
<sequence length="520" mass="60633">MLNQDLHKAYEELSNPHAVPVPESRKNLVLEIINHKRSNLASLHYLYPYKYRESPISAPKPEPNESVCYLLNTSDTLSQPRSISPKQKLIKTQSNVSNFHLKSFEKAIKIPKHSVTRNQFPMFPNEVLKLYPDIFPPWEQAEILNYSEIYYIGIPGSHEYKDFHTESSYKIIQKDHIAYRYEIIKIIGKGAFGEVIQAFDHYTKQDVAIKILKRKTRNTIKGHTEIQILEYIKNADHMQKSNIVNLISHFEFRKHICLVFDLYSLNLYEVIKKNSYKGLDKEFIYTVGLQVLQALQFLYRHHIIHCDIKPENILLEKLDKLNIKLIDFGSACFNNKKIHSYFQSRFYRAPEVILRIGYTHAIDIWSFGCLLAELLMGVSLFIGDSEADQLNCIMEVLGPVPLEMISASPQKDIFFDENNEPRTKVNSYGKIRIPNSRLLRDLLRGKDEECVKVIENCLKWDPAARISIEDALNCDFFIRKLGEITKTRKHRQISMDEITKNTPGLRRFIARRDRNSIVDT</sequence>
<keyword evidence="7 11" id="KW-0067">ATP-binding</keyword>
<evidence type="ECO:0000256" key="5">
    <source>
        <dbReference type="ARBA" id="ARBA00022741"/>
    </source>
</evidence>
<evidence type="ECO:0000256" key="4">
    <source>
        <dbReference type="ARBA" id="ARBA00022679"/>
    </source>
</evidence>
<evidence type="ECO:0000256" key="1">
    <source>
        <dbReference type="ARBA" id="ARBA00008867"/>
    </source>
</evidence>
<feature type="binding site" evidence="11">
    <location>
        <position position="210"/>
    </location>
    <ligand>
        <name>ATP</name>
        <dbReference type="ChEBI" id="CHEBI:30616"/>
    </ligand>
</feature>
<dbReference type="Gene3D" id="3.30.200.20">
    <property type="entry name" value="Phosphorylase Kinase, domain 1"/>
    <property type="match status" value="1"/>
</dbReference>
<keyword evidence="5 11" id="KW-0547">Nucleotide-binding</keyword>
<feature type="domain" description="Protein kinase" evidence="12">
    <location>
        <begin position="181"/>
        <end position="478"/>
    </location>
</feature>
<evidence type="ECO:0000256" key="7">
    <source>
        <dbReference type="ARBA" id="ARBA00022840"/>
    </source>
</evidence>
<dbReference type="InterPro" id="IPR011009">
    <property type="entry name" value="Kinase-like_dom_sf"/>
</dbReference>
<dbReference type="PANTHER" id="PTHR24058">
    <property type="entry name" value="DUAL SPECIFICITY PROTEIN KINASE"/>
    <property type="match status" value="1"/>
</dbReference>
<dbReference type="SUPFAM" id="SSF56112">
    <property type="entry name" value="Protein kinase-like (PK-like)"/>
    <property type="match status" value="1"/>
</dbReference>
<name>A0A1R2BUH2_9CILI</name>
<accession>A0A1R2BUH2</accession>
<protein>
    <recommendedName>
        <fullName evidence="2">dual-specificity kinase</fullName>
        <ecNumber evidence="2">2.7.12.1</ecNumber>
    </recommendedName>
</protein>
<dbReference type="Gene3D" id="3.30.10.30">
    <property type="entry name" value="DYRK"/>
    <property type="match status" value="1"/>
</dbReference>
<evidence type="ECO:0000256" key="9">
    <source>
        <dbReference type="ARBA" id="ARBA00049308"/>
    </source>
</evidence>
<dbReference type="Gene3D" id="1.10.510.10">
    <property type="entry name" value="Transferase(Phosphotransferase) domain 1"/>
    <property type="match status" value="1"/>
</dbReference>
<dbReference type="PROSITE" id="PS00108">
    <property type="entry name" value="PROTEIN_KINASE_ST"/>
    <property type="match status" value="1"/>
</dbReference>
<keyword evidence="14" id="KW-1185">Reference proteome</keyword>
<evidence type="ECO:0000313" key="14">
    <source>
        <dbReference type="Proteomes" id="UP000187209"/>
    </source>
</evidence>
<dbReference type="EMBL" id="MPUH01000422">
    <property type="protein sequence ID" value="OMJ80472.1"/>
    <property type="molecule type" value="Genomic_DNA"/>
</dbReference>
<evidence type="ECO:0000256" key="11">
    <source>
        <dbReference type="PROSITE-ProRule" id="PRU10141"/>
    </source>
</evidence>
<keyword evidence="4" id="KW-0808">Transferase</keyword>
<dbReference type="PANTHER" id="PTHR24058:SF22">
    <property type="entry name" value="DUAL SPECIFICITY TYROSINE-PHOSPHORYLATION-REGULATED KINASE 4"/>
    <property type="match status" value="1"/>
</dbReference>
<proteinExistence type="inferred from homology"/>
<keyword evidence="3" id="KW-0723">Serine/threonine-protein kinase</keyword>
<dbReference type="InterPro" id="IPR017441">
    <property type="entry name" value="Protein_kinase_ATP_BS"/>
</dbReference>
<dbReference type="SMART" id="SM00220">
    <property type="entry name" value="S_TKc"/>
    <property type="match status" value="1"/>
</dbReference>
<organism evidence="13 14">
    <name type="scientific">Stentor coeruleus</name>
    <dbReference type="NCBI Taxonomy" id="5963"/>
    <lineage>
        <taxon>Eukaryota</taxon>
        <taxon>Sar</taxon>
        <taxon>Alveolata</taxon>
        <taxon>Ciliophora</taxon>
        <taxon>Postciliodesmatophora</taxon>
        <taxon>Heterotrichea</taxon>
        <taxon>Heterotrichida</taxon>
        <taxon>Stentoridae</taxon>
        <taxon>Stentor</taxon>
    </lineage>
</organism>
<dbReference type="Pfam" id="PF00069">
    <property type="entry name" value="Pkinase"/>
    <property type="match status" value="1"/>
</dbReference>
<comment type="catalytic activity">
    <reaction evidence="9">
        <text>L-threonyl-[protein] + ATP = O-phospho-L-threonyl-[protein] + ADP + H(+)</text>
        <dbReference type="Rhea" id="RHEA:46608"/>
        <dbReference type="Rhea" id="RHEA-COMP:11060"/>
        <dbReference type="Rhea" id="RHEA-COMP:11605"/>
        <dbReference type="ChEBI" id="CHEBI:15378"/>
        <dbReference type="ChEBI" id="CHEBI:30013"/>
        <dbReference type="ChEBI" id="CHEBI:30616"/>
        <dbReference type="ChEBI" id="CHEBI:61977"/>
        <dbReference type="ChEBI" id="CHEBI:456216"/>
        <dbReference type="EC" id="2.7.12.1"/>
    </reaction>
</comment>
<dbReference type="Proteomes" id="UP000187209">
    <property type="component" value="Unassembled WGS sequence"/>
</dbReference>
<gene>
    <name evidence="13" type="ORF">SteCoe_19275</name>
</gene>
<dbReference type="InterPro" id="IPR042521">
    <property type="entry name" value="DYRK"/>
</dbReference>
<comment type="similarity">
    <text evidence="1">Belongs to the protein kinase superfamily. CMGC Ser/Thr protein kinase family. MNB/DYRK subfamily.</text>
</comment>
<dbReference type="InterPro" id="IPR000719">
    <property type="entry name" value="Prot_kinase_dom"/>
</dbReference>